<dbReference type="PANTHER" id="PTHR43425">
    <property type="entry name" value="OXYGEN-INSENSITIVE NADPH NITROREDUCTASE"/>
    <property type="match status" value="1"/>
</dbReference>
<keyword evidence="5" id="KW-0521">NADP</keyword>
<proteinExistence type="inferred from homology"/>
<comment type="similarity">
    <text evidence="1 5">Belongs to the flavin oxidoreductase frp family.</text>
</comment>
<dbReference type="EC" id="1.5.1.38" evidence="7"/>
<dbReference type="SUPFAM" id="SSF55469">
    <property type="entry name" value="FMN-dependent nitroreductase-like"/>
    <property type="match status" value="1"/>
</dbReference>
<dbReference type="InterPro" id="IPR016446">
    <property type="entry name" value="Flavin_OxRdtase_Frp"/>
</dbReference>
<dbReference type="EMBL" id="CAJRAY010000026">
    <property type="protein sequence ID" value="CAG5083108.1"/>
    <property type="molecule type" value="Genomic_DNA"/>
</dbReference>
<accession>A0ABM8V2K6</accession>
<dbReference type="Proteomes" id="UP000681526">
    <property type="component" value="Unassembled WGS sequence"/>
</dbReference>
<name>A0ABM8V2K6_THEXY</name>
<dbReference type="PANTHER" id="PTHR43425:SF3">
    <property type="entry name" value="NADPH-DEPENDENT OXIDOREDUCTASE"/>
    <property type="match status" value="1"/>
</dbReference>
<comment type="caution">
    <text evidence="7">The sequence shown here is derived from an EMBL/GenBank/DDBJ whole genome shotgun (WGS) entry which is preliminary data.</text>
</comment>
<evidence type="ECO:0000256" key="2">
    <source>
        <dbReference type="ARBA" id="ARBA00022630"/>
    </source>
</evidence>
<dbReference type="InterPro" id="IPR029479">
    <property type="entry name" value="Nitroreductase"/>
</dbReference>
<feature type="domain" description="Nitroreductase" evidence="6">
    <location>
        <begin position="8"/>
        <end position="164"/>
    </location>
</feature>
<evidence type="ECO:0000256" key="1">
    <source>
        <dbReference type="ARBA" id="ARBA00008366"/>
    </source>
</evidence>
<reference evidence="7 8" key="1">
    <citation type="submission" date="2021-04" db="EMBL/GenBank/DDBJ databases">
        <authorList>
            <person name="Rakotoarivonina H."/>
        </authorList>
    </citation>
    <scope>NUCLEOTIDE SEQUENCE [LARGE SCALE GENOMIC DNA]</scope>
    <source>
        <strain evidence="7 8">XE</strain>
    </source>
</reference>
<evidence type="ECO:0000313" key="7">
    <source>
        <dbReference type="EMBL" id="CAG5083108.1"/>
    </source>
</evidence>
<keyword evidence="2 5" id="KW-0285">Flavoprotein</keyword>
<sequence>MNDVLQVIRSHRSIRKFKPVPLTNEQIDAIVEAAQMAPSSMHMQPFSIIGVTDPKLLEKIAKRSNNPPVGECGYFFIFCADLYRILAAGDPARQAAMKRNLGSTYVFQTAVLCAGLALQNANVAAESMGLGAVMIGGVTEALPELDEWLELPEFVIPLCGLAVGVPDESPEQKPRLPRSAVFFENRYDPDVKAAIDDYDRQIADYYGSRLFNRRKANWSGKLTAILGQKLPVDMYTKYVRHKGFYLVE</sequence>
<organism evidence="7 8">
    <name type="scientific">Thermobacillus xylanilyticus</name>
    <dbReference type="NCBI Taxonomy" id="76633"/>
    <lineage>
        <taxon>Bacteria</taxon>
        <taxon>Bacillati</taxon>
        <taxon>Bacillota</taxon>
        <taxon>Bacilli</taxon>
        <taxon>Bacillales</taxon>
        <taxon>Paenibacillaceae</taxon>
        <taxon>Thermobacillus</taxon>
    </lineage>
</organism>
<dbReference type="RefSeq" id="WP_213483971.1">
    <property type="nucleotide sequence ID" value="NZ_CAJRAY010000026.1"/>
</dbReference>
<keyword evidence="8" id="KW-1185">Reference proteome</keyword>
<dbReference type="Pfam" id="PF00881">
    <property type="entry name" value="Nitroreductase"/>
    <property type="match status" value="1"/>
</dbReference>
<evidence type="ECO:0000313" key="8">
    <source>
        <dbReference type="Proteomes" id="UP000681526"/>
    </source>
</evidence>
<dbReference type="InterPro" id="IPR000415">
    <property type="entry name" value="Nitroreductase-like"/>
</dbReference>
<keyword evidence="4 5" id="KW-0560">Oxidoreductase</keyword>
<dbReference type="PIRSF" id="PIRSF005426">
    <property type="entry name" value="Frp"/>
    <property type="match status" value="1"/>
</dbReference>
<keyword evidence="3 5" id="KW-0288">FMN</keyword>
<evidence type="ECO:0000256" key="4">
    <source>
        <dbReference type="ARBA" id="ARBA00023002"/>
    </source>
</evidence>
<dbReference type="Gene3D" id="3.40.109.10">
    <property type="entry name" value="NADH Oxidase"/>
    <property type="match status" value="1"/>
</dbReference>
<dbReference type="CDD" id="cd02146">
    <property type="entry name" value="NfsA-like"/>
    <property type="match status" value="1"/>
</dbReference>
<evidence type="ECO:0000256" key="5">
    <source>
        <dbReference type="PIRNR" id="PIRNR005426"/>
    </source>
</evidence>
<protein>
    <submittedName>
        <fullName evidence="7">NADPH-dependent nitro/flavin oxidoreductase nfrA</fullName>
        <ecNumber evidence="7">1.5.1.38</ecNumber>
    </submittedName>
</protein>
<evidence type="ECO:0000256" key="3">
    <source>
        <dbReference type="ARBA" id="ARBA00022643"/>
    </source>
</evidence>
<evidence type="ECO:0000259" key="6">
    <source>
        <dbReference type="Pfam" id="PF00881"/>
    </source>
</evidence>
<gene>
    <name evidence="7" type="primary">txxe 962 nfrA1</name>
    <name evidence="7" type="ORF">TXXE_06775</name>
</gene>
<dbReference type="GO" id="GO:0052873">
    <property type="term" value="F:FMN reductase (NADPH) activity"/>
    <property type="evidence" value="ECO:0007669"/>
    <property type="project" value="UniProtKB-EC"/>
</dbReference>